<dbReference type="Pfam" id="PF00924">
    <property type="entry name" value="MS_channel_2nd"/>
    <property type="match status" value="1"/>
</dbReference>
<evidence type="ECO:0000256" key="4">
    <source>
        <dbReference type="ARBA" id="ARBA00023136"/>
    </source>
</evidence>
<evidence type="ECO:0000256" key="2">
    <source>
        <dbReference type="ARBA" id="ARBA00022692"/>
    </source>
</evidence>
<dbReference type="InterPro" id="IPR010920">
    <property type="entry name" value="LSM_dom_sf"/>
</dbReference>
<dbReference type="Proteomes" id="UP000009881">
    <property type="component" value="Unassembled WGS sequence"/>
</dbReference>
<accession>K9H0P2</accession>
<feature type="transmembrane region" description="Helical" evidence="6">
    <location>
        <begin position="6"/>
        <end position="22"/>
    </location>
</feature>
<proteinExistence type="predicted"/>
<comment type="subcellular location">
    <subcellularLocation>
        <location evidence="1">Membrane</location>
    </subcellularLocation>
</comment>
<evidence type="ECO:0000259" key="7">
    <source>
        <dbReference type="Pfam" id="PF00924"/>
    </source>
</evidence>
<feature type="domain" description="Mechanosensitive ion channel MscS" evidence="7">
    <location>
        <begin position="86"/>
        <end position="151"/>
    </location>
</feature>
<evidence type="ECO:0000256" key="5">
    <source>
        <dbReference type="SAM" id="MobiDB-lite"/>
    </source>
</evidence>
<keyword evidence="2 6" id="KW-0812">Transmembrane</keyword>
<keyword evidence="4 6" id="KW-0472">Membrane</keyword>
<gene>
    <name evidence="8" type="ORF">C882_3592</name>
</gene>
<dbReference type="GO" id="GO:0016020">
    <property type="term" value="C:membrane"/>
    <property type="evidence" value="ECO:0007669"/>
    <property type="project" value="UniProtKB-SubCell"/>
</dbReference>
<dbReference type="eggNOG" id="COG0668">
    <property type="taxonomic scope" value="Bacteria"/>
</dbReference>
<feature type="transmembrane region" description="Helical" evidence="6">
    <location>
        <begin position="43"/>
        <end position="59"/>
    </location>
</feature>
<feature type="transmembrane region" description="Helical" evidence="6">
    <location>
        <begin position="65"/>
        <end position="85"/>
    </location>
</feature>
<dbReference type="AlphaFoldDB" id="K9H0P2"/>
<evidence type="ECO:0000313" key="9">
    <source>
        <dbReference type="Proteomes" id="UP000009881"/>
    </source>
</evidence>
<dbReference type="STRING" id="1238182.C882_3592"/>
<organism evidence="8 9">
    <name type="scientific">Caenispirillum salinarum AK4</name>
    <dbReference type="NCBI Taxonomy" id="1238182"/>
    <lineage>
        <taxon>Bacteria</taxon>
        <taxon>Pseudomonadati</taxon>
        <taxon>Pseudomonadota</taxon>
        <taxon>Alphaproteobacteria</taxon>
        <taxon>Rhodospirillales</taxon>
        <taxon>Novispirillaceae</taxon>
        <taxon>Caenispirillum</taxon>
    </lineage>
</organism>
<dbReference type="GO" id="GO:0008381">
    <property type="term" value="F:mechanosensitive monoatomic ion channel activity"/>
    <property type="evidence" value="ECO:0007669"/>
    <property type="project" value="UniProtKB-ARBA"/>
</dbReference>
<comment type="caution">
    <text evidence="8">The sequence shown here is derived from an EMBL/GenBank/DDBJ whole genome shotgun (WGS) entry which is preliminary data.</text>
</comment>
<evidence type="ECO:0000256" key="3">
    <source>
        <dbReference type="ARBA" id="ARBA00022989"/>
    </source>
</evidence>
<evidence type="ECO:0000256" key="1">
    <source>
        <dbReference type="ARBA" id="ARBA00004370"/>
    </source>
</evidence>
<keyword evidence="9" id="KW-1185">Reference proteome</keyword>
<dbReference type="InterPro" id="IPR023408">
    <property type="entry name" value="MscS_beta-dom_sf"/>
</dbReference>
<feature type="compositionally biased region" description="Low complexity" evidence="5">
    <location>
        <begin position="269"/>
        <end position="283"/>
    </location>
</feature>
<evidence type="ECO:0000256" key="6">
    <source>
        <dbReference type="SAM" id="Phobius"/>
    </source>
</evidence>
<dbReference type="PANTHER" id="PTHR30566">
    <property type="entry name" value="YNAI-RELATED MECHANOSENSITIVE ION CHANNEL"/>
    <property type="match status" value="1"/>
</dbReference>
<dbReference type="SUPFAM" id="SSF50182">
    <property type="entry name" value="Sm-like ribonucleoproteins"/>
    <property type="match status" value="1"/>
</dbReference>
<keyword evidence="3 6" id="KW-1133">Transmembrane helix</keyword>
<name>K9H0P2_9PROT</name>
<dbReference type="EMBL" id="ANHY01000005">
    <property type="protein sequence ID" value="EKV31840.1"/>
    <property type="molecule type" value="Genomic_DNA"/>
</dbReference>
<evidence type="ECO:0000313" key="8">
    <source>
        <dbReference type="EMBL" id="EKV31840.1"/>
    </source>
</evidence>
<feature type="region of interest" description="Disordered" evidence="5">
    <location>
        <begin position="261"/>
        <end position="283"/>
    </location>
</feature>
<dbReference type="Gene3D" id="2.30.30.60">
    <property type="match status" value="1"/>
</dbReference>
<dbReference type="InterPro" id="IPR006685">
    <property type="entry name" value="MscS_channel_2nd"/>
</dbReference>
<dbReference type="PANTHER" id="PTHR30566:SF27">
    <property type="entry name" value="MECHANOSENSITIVE ION CHANNEL PROTEIN"/>
    <property type="match status" value="1"/>
</dbReference>
<reference evidence="8 9" key="1">
    <citation type="journal article" date="2013" name="Genome Announc.">
        <title>Draft Genome Sequence of an Alphaproteobacterium, Caenispirillum salinarum AK4(T), Isolated from a Solar Saltern.</title>
        <authorList>
            <person name="Khatri I."/>
            <person name="Singh A."/>
            <person name="Korpole S."/>
            <person name="Pinnaka A.K."/>
            <person name="Subramanian S."/>
        </authorList>
    </citation>
    <scope>NUCLEOTIDE SEQUENCE [LARGE SCALE GENOMIC DNA]</scope>
    <source>
        <strain evidence="8 9">AK4</strain>
    </source>
</reference>
<sequence>MTESLLLVVAVFLITTLAVRFVRRRTRAAPHVQRRWTANLKNAAWFLLLVGLMLIWAPQLQALALSLTAVAVAIVVATKELILCFSGSFMRTSSRAFSVGDWVEIGAVRGEVVDHNIFATTLQEIDGSHYTGRTVVMPNSAFLTSPVRNMNLLRSFAFHSFNITVDPAFNLFREEAAIRAVVERHVAPFAADAAKANAQIERRSGVDIQEPTVRLRFSTTDLGKYRATVTVFVPTAEAEAIEAAATREIMEALHERITEAREAKEAAAKADAPAVPASSSAAS</sequence>
<protein>
    <recommendedName>
        <fullName evidence="7">Mechanosensitive ion channel MscS domain-containing protein</fullName>
    </recommendedName>
</protein>